<proteinExistence type="predicted"/>
<reference evidence="5 6" key="1">
    <citation type="submission" date="2016-11" db="EMBL/GenBank/DDBJ databases">
        <title>The macronuclear genome of Stentor coeruleus: a giant cell with tiny introns.</title>
        <authorList>
            <person name="Slabodnick M."/>
            <person name="Ruby J.G."/>
            <person name="Reiff S.B."/>
            <person name="Swart E.C."/>
            <person name="Gosai S."/>
            <person name="Prabakaran S."/>
            <person name="Witkowska E."/>
            <person name="Larue G.E."/>
            <person name="Fisher S."/>
            <person name="Freeman R.M."/>
            <person name="Gunawardena J."/>
            <person name="Chu W."/>
            <person name="Stover N.A."/>
            <person name="Gregory B.D."/>
            <person name="Nowacki M."/>
            <person name="Derisi J."/>
            <person name="Roy S.W."/>
            <person name="Marshall W.F."/>
            <person name="Sood P."/>
        </authorList>
    </citation>
    <scope>NUCLEOTIDE SEQUENCE [LARGE SCALE GENOMIC DNA]</scope>
    <source>
        <strain evidence="5">WM001</strain>
    </source>
</reference>
<dbReference type="InterPro" id="IPR011992">
    <property type="entry name" value="EF-hand-dom_pair"/>
</dbReference>
<dbReference type="SUPFAM" id="SSF47473">
    <property type="entry name" value="EF-hand"/>
    <property type="match status" value="1"/>
</dbReference>
<accession>A0A1R2D0M2</accession>
<evidence type="ECO:0000256" key="3">
    <source>
        <dbReference type="SAM" id="Coils"/>
    </source>
</evidence>
<dbReference type="EMBL" id="MPUH01000021">
    <property type="protein sequence ID" value="OMJ94804.1"/>
    <property type="molecule type" value="Genomic_DNA"/>
</dbReference>
<dbReference type="PROSITE" id="PS50222">
    <property type="entry name" value="EF_HAND_2"/>
    <property type="match status" value="1"/>
</dbReference>
<feature type="domain" description="EF-hand" evidence="4">
    <location>
        <begin position="867"/>
        <end position="902"/>
    </location>
</feature>
<gene>
    <name evidence="5" type="ORF">SteCoe_1988</name>
</gene>
<organism evidence="5 6">
    <name type="scientific">Stentor coeruleus</name>
    <dbReference type="NCBI Taxonomy" id="5963"/>
    <lineage>
        <taxon>Eukaryota</taxon>
        <taxon>Sar</taxon>
        <taxon>Alveolata</taxon>
        <taxon>Ciliophora</taxon>
        <taxon>Postciliodesmatophora</taxon>
        <taxon>Heterotrichea</taxon>
        <taxon>Heterotrichida</taxon>
        <taxon>Stentoridae</taxon>
        <taxon>Stentor</taxon>
    </lineage>
</organism>
<dbReference type="InterPro" id="IPR002048">
    <property type="entry name" value="EF_hand_dom"/>
</dbReference>
<protein>
    <recommendedName>
        <fullName evidence="4">EF-hand domain-containing protein</fullName>
    </recommendedName>
</protein>
<dbReference type="Proteomes" id="UP000187209">
    <property type="component" value="Unassembled WGS sequence"/>
</dbReference>
<dbReference type="AlphaFoldDB" id="A0A1R2D0M2"/>
<evidence type="ECO:0000313" key="5">
    <source>
        <dbReference type="EMBL" id="OMJ94804.1"/>
    </source>
</evidence>
<dbReference type="InterPro" id="IPR019347">
    <property type="entry name" value="Axonemal_dynein_light_chain"/>
</dbReference>
<dbReference type="Pfam" id="PF10211">
    <property type="entry name" value="Ax_dynein_light"/>
    <property type="match status" value="1"/>
</dbReference>
<keyword evidence="2 3" id="KW-0175">Coiled coil</keyword>
<dbReference type="PROSITE" id="PS00018">
    <property type="entry name" value="EF_HAND_1"/>
    <property type="match status" value="1"/>
</dbReference>
<feature type="coiled-coil region" evidence="3">
    <location>
        <begin position="598"/>
        <end position="625"/>
    </location>
</feature>
<keyword evidence="6" id="KW-1185">Reference proteome</keyword>
<sequence>MHNFSADYSEIISEPTKPNFIKEYLDKTLPMSKSELKNKIRVKPKEIMYETLPPLDHDPYLTRHRSNIIKSRISEDKSTPLKLENSRDVSCFLDSMIVSSIEKIQNKMHDELLVSIGVKDSSPIFSLPTNLVELKKQITQADLLLWSLNTTKYINISDFANDFVKGGILKKPQGLSLDDLGGPSSRKEVKMLSNWLNFMLEKILKNTDFTKGEMFENAQIIYTMCLKEIVRQIKVHCADRGELLERVWKTYFSIMIKTINIYQKSKILQEKRFETETTSIKDRYNKEIVELEQKIVTRDQTIKALNEQISDLTIKLKTSTIKCEELKHRIIVLQQQYSKDKVRLIRLEDDYRNLKEVQKIVLEEMDDNMPGIKKVQTKSKIRFRELSKLFLSDPLCGDLAQVNLPDNAEIDFNALIELDKIDLENKMKMHEIQGKIEETAEELIDVALDTKDLVNSVDITTITELEDFVDPPVDSYIEEHLPPDIRILESILIEKIKNETWNNEEIENYFGKNIAEEEFKHFDLQIEVENPEEMHTDIFKGFRSEKQKNTLKTLVKKITMNVIGQNKKKIASFKSGYDEMVQKRKYDKYETLRLRKQIFLTYKENVKLKEENEQLKEQINKFLSSNKRRNQFKRVVHETRKRTTVVKEFKLNQRVVLFKKDTVSPAEDIFRKALNNKEPRSKVSIRSITLLKLINTIIQDYNMQMKEEQIVQTQPLHIYAYDHFVAKHGGLKKVLETKYKQFLSACDFHKTIPQIGIFARFLGLYEPLEIEFFRTFVLTVDLLHKYSKLGVEINVSETDDPLIPTIRCYEVLNEYFHDKFSESELILIRNDLGKITKPCPKCINQGVVEKTEFALFVIQHYKNFLKLSTNNVKDLFDAADLNGDKFLQFEEFDLLFRNIEAEKYAYELSINCFQSYSDLIAEMNGQSYPAISYERFTIFALEKDYFKKEAQEKFIGNIDSNELQRRMQILHNRCSLIIKEMKWRAMQCGKNSPSFLEMINTVKKKIEENDQRRPVFMAYKLLNEDTKIQVIDNVIGRYLPNIVSFHSHLKPMILKKKIEITMLKRQITWKRSMESVEDWEDRDLKDIKESEEKSYRN</sequence>
<evidence type="ECO:0000256" key="1">
    <source>
        <dbReference type="ARBA" id="ARBA00022837"/>
    </source>
</evidence>
<dbReference type="PANTHER" id="PTHR34894">
    <property type="entry name" value="SAM-DEPENDENT METHYLTRANSFERASE RSMI, CONSERVED SITE"/>
    <property type="match status" value="1"/>
</dbReference>
<dbReference type="GO" id="GO:0005509">
    <property type="term" value="F:calcium ion binding"/>
    <property type="evidence" value="ECO:0007669"/>
    <property type="project" value="InterPro"/>
</dbReference>
<evidence type="ECO:0000313" key="6">
    <source>
        <dbReference type="Proteomes" id="UP000187209"/>
    </source>
</evidence>
<dbReference type="GO" id="GO:0005737">
    <property type="term" value="C:cytoplasm"/>
    <property type="evidence" value="ECO:0007669"/>
    <property type="project" value="UniProtKB-ARBA"/>
</dbReference>
<dbReference type="OrthoDB" id="301016at2759"/>
<dbReference type="PANTHER" id="PTHR34894:SF5">
    <property type="entry name" value="EF-HAND DOMAIN-CONTAINING PROTEIN"/>
    <property type="match status" value="1"/>
</dbReference>
<evidence type="ECO:0000259" key="4">
    <source>
        <dbReference type="PROSITE" id="PS50222"/>
    </source>
</evidence>
<feature type="coiled-coil region" evidence="3">
    <location>
        <begin position="288"/>
        <end position="322"/>
    </location>
</feature>
<name>A0A1R2D0M2_9CILI</name>
<dbReference type="Gene3D" id="1.10.238.10">
    <property type="entry name" value="EF-hand"/>
    <property type="match status" value="1"/>
</dbReference>
<keyword evidence="1" id="KW-0106">Calcium</keyword>
<comment type="caution">
    <text evidence="5">The sequence shown here is derived from an EMBL/GenBank/DDBJ whole genome shotgun (WGS) entry which is preliminary data.</text>
</comment>
<dbReference type="InterPro" id="IPR018247">
    <property type="entry name" value="EF_Hand_1_Ca_BS"/>
</dbReference>
<evidence type="ECO:0000256" key="2">
    <source>
        <dbReference type="ARBA" id="ARBA00023054"/>
    </source>
</evidence>